<evidence type="ECO:0000313" key="4">
    <source>
        <dbReference type="EMBL" id="KAF2745211.1"/>
    </source>
</evidence>
<sequence length="1249" mass="140515">MEAYPREYTQHNLPLLVLSGLATDVELEAPPSVQEVFPGHAITTISSELPHVTGERAQQLLQEFRRADGSDAPWNGRASNRRGSSLDFRIRAVGREFKLPPRKADPPAQSSTTPPSSPTITPSWVLHSPVSPLTPSSSIFPDGLMAPAWLAKHQDYVPSVFISFFAFDSDPTKNTLNDNQLKTEISKIKSQIHKSDYKTRFAVVLLSNKTVLEAPDMEERLMNIRRATGLDPKNGLFFLPPNTSPVELRSFALSVTASLSAPTIDYYRDLTKHARRKKARGNVPPPTAPPTRGNFHLLSQTGWNVRYDFKLGVFAEFRQEMDAAQRHYESALESLFGGDGVFETTASWSPRWDEIRLIADTIALRLIRCHLWNSYSTSAVQAWLRYKETLRDLLDRRGKGSSNYGWEAWESRWAQIMAQLIQRAELPTFRIRHPAVEPDLLSDETHSIFALPEKQFPVGERLHPWELLHHPGYWYKLSAEHAKRRYVLAREIPEEDRTPPGMSPATRVSSRNQTYDYYLVPEPHEEVPIQGAAVGFQHWKDIVGKLNSAVPEFEARGQLRKVEQLQLEVCRSLLHSQEYEALFPILRPLWETMSWRQERWYDIASEVLWALHECALRVQDRETYILTEWELYSPVFRGKPRYKHDLMTCLHAFPESDSTPDKPSISFKAEEFSSCLTTGFTFAKGEGNVGEPLHAQIVITSTARSGSLPITLSTLTFQFKGCLDAIRLAHTSDGSETAGDTMSDLVLDESTTAPHKPSWSGQADLQISAGQTKIYSFPVIFREAGDVSLVSSCFELNTKDFDLTCTDIARPHEENARPTWWLRTGSTIKSRRLNRDSGTIVKVLPKPPKMELSLPDIRPQYYTDENVSLAIEVTNQEDEDTEAVLEVRLLGKDTLAYSWVGKDSSSNGEEPSAVEGSDIDLPGHVIGRLAQGAKVTEKIQFKAPPDPSDYALEVKVLYHVLSDRDIPISKIISTELIFNSAFEASYEFVPRFHPEPWPSFFNMQKEETDGQGQQSPSGITQRWHLKAKLASFADETLVVKDVTVGTLNVHGGAVCTIAKESGSDDVVLEPQQLTERSYCLDHQRTTLEERRATALDLNLSINWQRTNSADSSIVTSKLPIPRITIPSSEPRVLATALHSTTVPNVIHLDYILENPTMHFLTFELNMEASEEFGFSGSKLRNLQLLPMSRETVRFNVYPLVSGAWITPQLKVTDRYFNQTLKVVATDGLRADKKGVGVWVPEGDQGGANG</sequence>
<gene>
    <name evidence="4" type="ORF">M011DRAFT_488435</name>
</gene>
<evidence type="ECO:0000259" key="3">
    <source>
        <dbReference type="Pfam" id="PF11817"/>
    </source>
</evidence>
<dbReference type="EMBL" id="MU006584">
    <property type="protein sequence ID" value="KAF2745211.1"/>
    <property type="molecule type" value="Genomic_DNA"/>
</dbReference>
<accession>A0A6A6V7C4</accession>
<proteinExistence type="predicted"/>
<evidence type="ECO:0000313" key="5">
    <source>
        <dbReference type="Proteomes" id="UP000799440"/>
    </source>
</evidence>
<dbReference type="OrthoDB" id="6278596at2759"/>
<feature type="domain" description="Gryzun putative trafficking through Golgi" evidence="2">
    <location>
        <begin position="665"/>
        <end position="1240"/>
    </location>
</feature>
<dbReference type="Pfam" id="PF11817">
    <property type="entry name" value="Foie-gras_1"/>
    <property type="match status" value="1"/>
</dbReference>
<dbReference type="PANTHER" id="PTHR14374:SF0">
    <property type="entry name" value="TRAFFICKING PROTEIN PARTICLE COMPLEX SUBUNIT 11"/>
    <property type="match status" value="1"/>
</dbReference>
<dbReference type="Proteomes" id="UP000799440">
    <property type="component" value="Unassembled WGS sequence"/>
</dbReference>
<keyword evidence="5" id="KW-1185">Reference proteome</keyword>
<reference evidence="4" key="1">
    <citation type="journal article" date="2020" name="Stud. Mycol.">
        <title>101 Dothideomycetes genomes: a test case for predicting lifestyles and emergence of pathogens.</title>
        <authorList>
            <person name="Haridas S."/>
            <person name="Albert R."/>
            <person name="Binder M."/>
            <person name="Bloem J."/>
            <person name="Labutti K."/>
            <person name="Salamov A."/>
            <person name="Andreopoulos B."/>
            <person name="Baker S."/>
            <person name="Barry K."/>
            <person name="Bills G."/>
            <person name="Bluhm B."/>
            <person name="Cannon C."/>
            <person name="Castanera R."/>
            <person name="Culley D."/>
            <person name="Daum C."/>
            <person name="Ezra D."/>
            <person name="Gonzalez J."/>
            <person name="Henrissat B."/>
            <person name="Kuo A."/>
            <person name="Liang C."/>
            <person name="Lipzen A."/>
            <person name="Lutzoni F."/>
            <person name="Magnuson J."/>
            <person name="Mondo S."/>
            <person name="Nolan M."/>
            <person name="Ohm R."/>
            <person name="Pangilinan J."/>
            <person name="Park H.-J."/>
            <person name="Ramirez L."/>
            <person name="Alfaro M."/>
            <person name="Sun H."/>
            <person name="Tritt A."/>
            <person name="Yoshinaga Y."/>
            <person name="Zwiers L.-H."/>
            <person name="Turgeon B."/>
            <person name="Goodwin S."/>
            <person name="Spatafora J."/>
            <person name="Crous P."/>
            <person name="Grigoriev I."/>
        </authorList>
    </citation>
    <scope>NUCLEOTIDE SEQUENCE</scope>
    <source>
        <strain evidence="4">CBS 119925</strain>
    </source>
</reference>
<evidence type="ECO:0008006" key="6">
    <source>
        <dbReference type="Google" id="ProtNLM"/>
    </source>
</evidence>
<dbReference type="AlphaFoldDB" id="A0A6A6V7C4"/>
<name>A0A6A6V7C4_9PLEO</name>
<dbReference type="Pfam" id="PF07919">
    <property type="entry name" value="Gryzun"/>
    <property type="match status" value="1"/>
</dbReference>
<feature type="region of interest" description="Disordered" evidence="1">
    <location>
        <begin position="97"/>
        <end position="123"/>
    </location>
</feature>
<dbReference type="InterPro" id="IPR012880">
    <property type="entry name" value="Gryzun"/>
</dbReference>
<feature type="domain" description="Trafficking protein particle complex subunit 11" evidence="3">
    <location>
        <begin position="351"/>
        <end position="633"/>
    </location>
</feature>
<dbReference type="PANTHER" id="PTHR14374">
    <property type="entry name" value="FOIE GRAS"/>
    <property type="match status" value="1"/>
</dbReference>
<evidence type="ECO:0000256" key="1">
    <source>
        <dbReference type="SAM" id="MobiDB-lite"/>
    </source>
</evidence>
<evidence type="ECO:0000259" key="2">
    <source>
        <dbReference type="Pfam" id="PF07919"/>
    </source>
</evidence>
<organism evidence="4 5">
    <name type="scientific">Sporormia fimetaria CBS 119925</name>
    <dbReference type="NCBI Taxonomy" id="1340428"/>
    <lineage>
        <taxon>Eukaryota</taxon>
        <taxon>Fungi</taxon>
        <taxon>Dikarya</taxon>
        <taxon>Ascomycota</taxon>
        <taxon>Pezizomycotina</taxon>
        <taxon>Dothideomycetes</taxon>
        <taxon>Pleosporomycetidae</taxon>
        <taxon>Pleosporales</taxon>
        <taxon>Sporormiaceae</taxon>
        <taxon>Sporormia</taxon>
    </lineage>
</organism>
<protein>
    <recommendedName>
        <fullName evidence="6">Gryzun putative trafficking through Golgi domain-containing protein</fullName>
    </recommendedName>
</protein>
<dbReference type="InterPro" id="IPR021773">
    <property type="entry name" value="TPC11"/>
</dbReference>
<feature type="compositionally biased region" description="Low complexity" evidence="1">
    <location>
        <begin position="110"/>
        <end position="123"/>
    </location>
</feature>